<sequence>MRRNLKHLRNLSLDGGRFNDEGLRGLTNLTALRSLSLCSCHDITDEGLRAMVVPLSRHSLAAVDVANCKRLTYLQTAKGMGAICCAIHWNFRW</sequence>
<comment type="subcellular location">
    <subcellularLocation>
        <location evidence="1">Cytoplasm</location>
        <location evidence="1">Cytoskeleton</location>
        <location evidence="1">Cilium axoneme</location>
    </subcellularLocation>
</comment>
<evidence type="ECO:0000313" key="3">
    <source>
        <dbReference type="Proteomes" id="UP001497392"/>
    </source>
</evidence>
<dbReference type="EMBL" id="CAXHTA020000019">
    <property type="protein sequence ID" value="CAL5228734.1"/>
    <property type="molecule type" value="Genomic_DNA"/>
</dbReference>
<proteinExistence type="predicted"/>
<comment type="caution">
    <text evidence="2">The sequence shown here is derived from an EMBL/GenBank/DDBJ whole genome shotgun (WGS) entry which is preliminary data.</text>
</comment>
<gene>
    <name evidence="2" type="primary">g11919</name>
    <name evidence="2" type="ORF">VP750_LOCUS10640</name>
</gene>
<name>A0ABP1G931_9CHLO</name>
<dbReference type="SUPFAM" id="SSF52047">
    <property type="entry name" value="RNI-like"/>
    <property type="match status" value="1"/>
</dbReference>
<reference evidence="2 3" key="1">
    <citation type="submission" date="2024-06" db="EMBL/GenBank/DDBJ databases">
        <authorList>
            <person name="Kraege A."/>
            <person name="Thomma B."/>
        </authorList>
    </citation>
    <scope>NUCLEOTIDE SEQUENCE [LARGE SCALE GENOMIC DNA]</scope>
</reference>
<evidence type="ECO:0000313" key="2">
    <source>
        <dbReference type="EMBL" id="CAL5228734.1"/>
    </source>
</evidence>
<dbReference type="InterPro" id="IPR032675">
    <property type="entry name" value="LRR_dom_sf"/>
</dbReference>
<evidence type="ECO:0000256" key="1">
    <source>
        <dbReference type="ARBA" id="ARBA00004430"/>
    </source>
</evidence>
<dbReference type="Gene3D" id="3.80.10.10">
    <property type="entry name" value="Ribonuclease Inhibitor"/>
    <property type="match status" value="1"/>
</dbReference>
<organism evidence="2 3">
    <name type="scientific">Coccomyxa viridis</name>
    <dbReference type="NCBI Taxonomy" id="1274662"/>
    <lineage>
        <taxon>Eukaryota</taxon>
        <taxon>Viridiplantae</taxon>
        <taxon>Chlorophyta</taxon>
        <taxon>core chlorophytes</taxon>
        <taxon>Trebouxiophyceae</taxon>
        <taxon>Trebouxiophyceae incertae sedis</taxon>
        <taxon>Coccomyxaceae</taxon>
        <taxon>Coccomyxa</taxon>
    </lineage>
</organism>
<protein>
    <submittedName>
        <fullName evidence="2">G11919 protein</fullName>
    </submittedName>
</protein>
<accession>A0ABP1G931</accession>
<dbReference type="Proteomes" id="UP001497392">
    <property type="component" value="Unassembled WGS sequence"/>
</dbReference>
<keyword evidence="3" id="KW-1185">Reference proteome</keyword>